<feature type="region of interest" description="Disordered" evidence="1">
    <location>
        <begin position="12"/>
        <end position="33"/>
    </location>
</feature>
<protein>
    <submittedName>
        <fullName evidence="2">WGS project CBMG000000000 data, contig CS5907-c001349</fullName>
    </submittedName>
</protein>
<reference evidence="2" key="1">
    <citation type="submission" date="2013-05" db="EMBL/GenBank/DDBJ databases">
        <title>Draft genome sequences of six wheat associated Fusarium spp. isolates.</title>
        <authorList>
            <person name="Moolhuijzen P.M."/>
            <person name="Manners J.M."/>
            <person name="Wilcox S."/>
            <person name="Bellgard M.I."/>
            <person name="Gardiner D.M."/>
        </authorList>
    </citation>
    <scope>NUCLEOTIDE SEQUENCE</scope>
    <source>
        <strain evidence="2">CS5907</strain>
        <strain evidence="2">CS5907</strain>
    </source>
</reference>
<proteinExistence type="predicted"/>
<feature type="compositionally biased region" description="Polar residues" evidence="1">
    <location>
        <begin position="142"/>
        <end position="153"/>
    </location>
</feature>
<feature type="region of interest" description="Disordered" evidence="1">
    <location>
        <begin position="130"/>
        <end position="158"/>
    </location>
</feature>
<organism evidence="2">
    <name type="scientific">Fusarium acuminatum CS5907</name>
    <dbReference type="NCBI Taxonomy" id="1318461"/>
    <lineage>
        <taxon>Eukaryota</taxon>
        <taxon>Fungi</taxon>
        <taxon>Dikarya</taxon>
        <taxon>Ascomycota</taxon>
        <taxon>Pezizomycotina</taxon>
        <taxon>Sordariomycetes</taxon>
        <taxon>Hypocreomycetidae</taxon>
        <taxon>Hypocreales</taxon>
        <taxon>Nectriaceae</taxon>
        <taxon>Fusarium</taxon>
        <taxon>Fusarium tricinctum species complex</taxon>
    </lineage>
</organism>
<evidence type="ECO:0000313" key="2">
    <source>
        <dbReference type="EMBL" id="CEG03562.1"/>
    </source>
</evidence>
<accession>A0A096PFC2</accession>
<gene>
    <name evidence="2" type="ORF">BN851_0069620</name>
</gene>
<dbReference type="AlphaFoldDB" id="A0A096PFC2"/>
<evidence type="ECO:0000256" key="1">
    <source>
        <dbReference type="SAM" id="MobiDB-lite"/>
    </source>
</evidence>
<sequence>MYSAGYGFANNAAPSFNNPAPQQQSGAQPAAQQMMYNQQQQFAGMTPQGGFNPGANPQMMGAGPGGMMPNPGMQHMAANGQSTFHFFNRAPTRYRSFYRNKGAIDRICRERLDPSCITEIDGLNIYGPRQITPSELEDSPPSELQDSSPNELQASWGGDSPLILFCGL</sequence>
<comment type="caution">
    <text evidence="2">The sequence shown here is derived from an EMBL/GenBank/DDBJ whole genome shotgun (WGS) entry which is preliminary data.</text>
</comment>
<name>A0A096PFC2_9HYPO</name>
<dbReference type="EMBL" id="CBMG010001345">
    <property type="protein sequence ID" value="CEG03562.1"/>
    <property type="molecule type" value="Genomic_DNA"/>
</dbReference>